<dbReference type="Proteomes" id="UP000564885">
    <property type="component" value="Unassembled WGS sequence"/>
</dbReference>
<gene>
    <name evidence="1" type="ORF">HJG44_06645</name>
</gene>
<proteinExistence type="predicted"/>
<organism evidence="1 2">
    <name type="scientific">Enterovirga aerilata</name>
    <dbReference type="NCBI Taxonomy" id="2730920"/>
    <lineage>
        <taxon>Bacteria</taxon>
        <taxon>Pseudomonadati</taxon>
        <taxon>Pseudomonadota</taxon>
        <taxon>Alphaproteobacteria</taxon>
        <taxon>Hyphomicrobiales</taxon>
        <taxon>Methylobacteriaceae</taxon>
        <taxon>Enterovirga</taxon>
    </lineage>
</organism>
<sequence length="393" mass="42658">MPTYDDLRDYFDRSEEFQRVTRQAAEVPIVSGFTIDVDPLWTFLYDAEEGSYGADFPVEPWLDHVYRSPFLWHRLSSADWPQPSFQGYRRRDLHRPVRLWSEVNGWYGRKRCASPVILTIVHRPVRTPVAETTSDDEAHRRRLIEIANASGALVRVEERPEATLAFAPGDGILTSQGRSGTYGGTLTGRNGTVYGMTCAHVAETNDAVSDSAGTALGTCRHHTNLVTLAAGTVCDPVGLPMPNPYPGNGPSVNMLDLSLIELAAPPATARTLGGVAASLTIGQDVVFEGAHNRVGCRLGSLAISYGFRRSGSSYCFRDTIELKPKPRFGLGGALGTIFSSLPAQGDSGAWVLTSDTPPVWAGVFFGEDGHRGYCIRASWAHAWATSLVGTLSV</sequence>
<evidence type="ECO:0000313" key="1">
    <source>
        <dbReference type="EMBL" id="NNM72072.1"/>
    </source>
</evidence>
<dbReference type="RefSeq" id="WP_171217574.1">
    <property type="nucleotide sequence ID" value="NZ_JABEPP010000002.1"/>
</dbReference>
<reference evidence="1 2" key="1">
    <citation type="submission" date="2020-04" db="EMBL/GenBank/DDBJ databases">
        <title>Enterovirga sp. isolate from soil.</title>
        <authorList>
            <person name="Chea S."/>
            <person name="Kim D.-U."/>
        </authorList>
    </citation>
    <scope>NUCLEOTIDE SEQUENCE [LARGE SCALE GENOMIC DNA]</scope>
    <source>
        <strain evidence="1 2">DB1703</strain>
    </source>
</reference>
<dbReference type="AlphaFoldDB" id="A0A849HY85"/>
<dbReference type="EMBL" id="JABEPP010000002">
    <property type="protein sequence ID" value="NNM72072.1"/>
    <property type="molecule type" value="Genomic_DNA"/>
</dbReference>
<accession>A0A849HY85</accession>
<evidence type="ECO:0008006" key="3">
    <source>
        <dbReference type="Google" id="ProtNLM"/>
    </source>
</evidence>
<comment type="caution">
    <text evidence="1">The sequence shown here is derived from an EMBL/GenBank/DDBJ whole genome shotgun (WGS) entry which is preliminary data.</text>
</comment>
<evidence type="ECO:0000313" key="2">
    <source>
        <dbReference type="Proteomes" id="UP000564885"/>
    </source>
</evidence>
<protein>
    <recommendedName>
        <fullName evidence="3">Trypsin-like peptidase domain-containing protein</fullName>
    </recommendedName>
</protein>
<keyword evidence="2" id="KW-1185">Reference proteome</keyword>
<name>A0A849HY85_9HYPH</name>